<evidence type="ECO:0000313" key="1">
    <source>
        <dbReference type="EMBL" id="SHF06200.1"/>
    </source>
</evidence>
<keyword evidence="2" id="KW-1185">Reference proteome</keyword>
<dbReference type="AlphaFoldDB" id="A0A1M4YKD8"/>
<gene>
    <name evidence="1" type="ORF">SAMN05444392_1073</name>
</gene>
<dbReference type="InterPro" id="IPR019700">
    <property type="entry name" value="Sigma-G_inhibitor_Gin"/>
</dbReference>
<dbReference type="OrthoDB" id="2886653at2"/>
<dbReference type="STRING" id="112248.SAMN05444392_1073"/>
<reference evidence="1 2" key="1">
    <citation type="submission" date="2016-11" db="EMBL/GenBank/DDBJ databases">
        <authorList>
            <person name="Jaros S."/>
            <person name="Januszkiewicz K."/>
            <person name="Wedrychowicz H."/>
        </authorList>
    </citation>
    <scope>NUCLEOTIDE SEQUENCE [LARGE SCALE GENOMIC DNA]</scope>
    <source>
        <strain evidence="1 2">DSM 44666</strain>
    </source>
</reference>
<proteinExistence type="predicted"/>
<dbReference type="EMBL" id="FQVL01000007">
    <property type="protein sequence ID" value="SHF06200.1"/>
    <property type="molecule type" value="Genomic_DNA"/>
</dbReference>
<accession>A0A1M4YKD8</accession>
<sequence length="62" mass="7249">MKERHTPVCTICRSRHANRGIQVLAHVICEPCEKQIIGLQCDDPVYLFYLCQLKKLWEPILP</sequence>
<protein>
    <submittedName>
        <fullName evidence="1">Inhibitor of sigma-G Gin</fullName>
    </submittedName>
</protein>
<dbReference type="Proteomes" id="UP000184476">
    <property type="component" value="Unassembled WGS sequence"/>
</dbReference>
<evidence type="ECO:0000313" key="2">
    <source>
        <dbReference type="Proteomes" id="UP000184476"/>
    </source>
</evidence>
<dbReference type="RefSeq" id="WP_073155221.1">
    <property type="nucleotide sequence ID" value="NZ_FQVL01000007.1"/>
</dbReference>
<name>A0A1M4YKD8_9BACL</name>
<organism evidence="1 2">
    <name type="scientific">Seinonella peptonophila</name>
    <dbReference type="NCBI Taxonomy" id="112248"/>
    <lineage>
        <taxon>Bacteria</taxon>
        <taxon>Bacillati</taxon>
        <taxon>Bacillota</taxon>
        <taxon>Bacilli</taxon>
        <taxon>Bacillales</taxon>
        <taxon>Thermoactinomycetaceae</taxon>
        <taxon>Seinonella</taxon>
    </lineage>
</organism>
<dbReference type="Pfam" id="PF10764">
    <property type="entry name" value="Gin"/>
    <property type="match status" value="1"/>
</dbReference>